<evidence type="ECO:0000313" key="10">
    <source>
        <dbReference type="Proteomes" id="UP000310506"/>
    </source>
</evidence>
<dbReference type="PANTHER" id="PTHR47053">
    <property type="entry name" value="MUREIN DD-ENDOPEPTIDASE MEPH-RELATED"/>
    <property type="match status" value="1"/>
</dbReference>
<keyword evidence="6" id="KW-0175">Coiled coil</keyword>
<dbReference type="InterPro" id="IPR057309">
    <property type="entry name" value="PcsB_CC"/>
</dbReference>
<keyword evidence="4" id="KW-0378">Hydrolase</keyword>
<keyword evidence="3" id="KW-0732">Signal</keyword>
<dbReference type="InterPro" id="IPR000064">
    <property type="entry name" value="NLP_P60_dom"/>
</dbReference>
<name>A0A4S3B4J3_9ENTE</name>
<sequence length="444" mass="47478">MLQSFCRKEKLKKYLKLLEEEYVKKKVLQALLISTITLSATALPMVASADTVDNKVSVQDKKINELKEKENAAAKELAGIQSSISSIKAEASQLQTEQASLGKEITKLSGEIKNLEQRIAKRDAAIKEQARSAQVDSANSTMLDVVMESDSISDAVTRVMAASKLVSANNDLMAQQKEDMTAVETKKDQTETKSASLQKNAVELEAKKGELEDQELQQTIVVSGISAEKETEQSKKDAFLKEKQEAEKKREEQTKAAEKAAKPVESISKDTKSTTGSTSTGEGTASTTTPVQPTPAPDQGDQGQQPSNPTPAPNPTPAQPSNPAPSANGNAIVAEAYKHIGKPYVWGAKGPGSFDCSGFTSYVYRNAAGREIGGWTVPQESAGSRVSFSSLQAGDLLFWGGAGSTYHVAIYVGGGQYIHAPSPGQSVMVQSMSAWSPDFAVRVN</sequence>
<dbReference type="Gene3D" id="3.90.1720.10">
    <property type="entry name" value="endopeptidase domain like (from Nostoc punctiforme)"/>
    <property type="match status" value="1"/>
</dbReference>
<evidence type="ECO:0000256" key="7">
    <source>
        <dbReference type="SAM" id="MobiDB-lite"/>
    </source>
</evidence>
<reference evidence="9 10" key="1">
    <citation type="submission" date="2019-01" db="EMBL/GenBank/DDBJ databases">
        <title>Vagococcus silagei sp. nov. isolated from brewer's grain.</title>
        <authorList>
            <person name="Guu J.-R."/>
        </authorList>
    </citation>
    <scope>NUCLEOTIDE SEQUENCE [LARGE SCALE GENOMIC DNA]</scope>
    <source>
        <strain evidence="9 10">2B-2</strain>
    </source>
</reference>
<accession>A0A4S3B4J3</accession>
<proteinExistence type="inferred from homology"/>
<evidence type="ECO:0000259" key="8">
    <source>
        <dbReference type="PROSITE" id="PS51935"/>
    </source>
</evidence>
<evidence type="ECO:0000313" key="9">
    <source>
        <dbReference type="EMBL" id="THB60523.1"/>
    </source>
</evidence>
<dbReference type="InterPro" id="IPR038765">
    <property type="entry name" value="Papain-like_cys_pep_sf"/>
</dbReference>
<keyword evidence="2" id="KW-0645">Protease</keyword>
<dbReference type="AlphaFoldDB" id="A0A4S3B4J3"/>
<evidence type="ECO:0000256" key="6">
    <source>
        <dbReference type="SAM" id="Coils"/>
    </source>
</evidence>
<dbReference type="PROSITE" id="PS51935">
    <property type="entry name" value="NLPC_P60"/>
    <property type="match status" value="1"/>
</dbReference>
<organism evidence="9 10">
    <name type="scientific">Vagococcus silagei</name>
    <dbReference type="NCBI Taxonomy" id="2508885"/>
    <lineage>
        <taxon>Bacteria</taxon>
        <taxon>Bacillati</taxon>
        <taxon>Bacillota</taxon>
        <taxon>Bacilli</taxon>
        <taxon>Lactobacillales</taxon>
        <taxon>Enterococcaceae</taxon>
        <taxon>Vagococcus</taxon>
    </lineage>
</organism>
<comment type="similarity">
    <text evidence="1">Belongs to the peptidase C40 family.</text>
</comment>
<evidence type="ECO:0000256" key="2">
    <source>
        <dbReference type="ARBA" id="ARBA00022670"/>
    </source>
</evidence>
<dbReference type="GO" id="GO:0006508">
    <property type="term" value="P:proteolysis"/>
    <property type="evidence" value="ECO:0007669"/>
    <property type="project" value="UniProtKB-KW"/>
</dbReference>
<feature type="coiled-coil region" evidence="6">
    <location>
        <begin position="63"/>
        <end position="132"/>
    </location>
</feature>
<feature type="region of interest" description="Disordered" evidence="7">
    <location>
        <begin position="178"/>
        <end position="197"/>
    </location>
</feature>
<dbReference type="Pfam" id="PF24568">
    <property type="entry name" value="CC_PcsB"/>
    <property type="match status" value="1"/>
</dbReference>
<dbReference type="EMBL" id="SDGV01000022">
    <property type="protein sequence ID" value="THB60523.1"/>
    <property type="molecule type" value="Genomic_DNA"/>
</dbReference>
<keyword evidence="10" id="KW-1185">Reference proteome</keyword>
<dbReference type="PANTHER" id="PTHR47053:SF1">
    <property type="entry name" value="MUREIN DD-ENDOPEPTIDASE MEPH-RELATED"/>
    <property type="match status" value="1"/>
</dbReference>
<gene>
    <name evidence="9" type="ORF">ESZ54_09875</name>
</gene>
<dbReference type="Pfam" id="PF00877">
    <property type="entry name" value="NLPC_P60"/>
    <property type="match status" value="1"/>
</dbReference>
<feature type="domain" description="NlpC/P60" evidence="8">
    <location>
        <begin position="326"/>
        <end position="444"/>
    </location>
</feature>
<feature type="region of interest" description="Disordered" evidence="7">
    <location>
        <begin position="227"/>
        <end position="328"/>
    </location>
</feature>
<feature type="compositionally biased region" description="Low complexity" evidence="7">
    <location>
        <begin position="273"/>
        <end position="289"/>
    </location>
</feature>
<protein>
    <recommendedName>
        <fullName evidence="8">NlpC/P60 domain-containing protein</fullName>
    </recommendedName>
</protein>
<evidence type="ECO:0000256" key="1">
    <source>
        <dbReference type="ARBA" id="ARBA00007074"/>
    </source>
</evidence>
<evidence type="ECO:0000256" key="3">
    <source>
        <dbReference type="ARBA" id="ARBA00022729"/>
    </source>
</evidence>
<feature type="compositionally biased region" description="Basic and acidic residues" evidence="7">
    <location>
        <begin position="178"/>
        <end position="191"/>
    </location>
</feature>
<feature type="compositionally biased region" description="Low complexity" evidence="7">
    <location>
        <begin position="297"/>
        <end position="307"/>
    </location>
</feature>
<feature type="compositionally biased region" description="Pro residues" evidence="7">
    <location>
        <begin position="308"/>
        <end position="323"/>
    </location>
</feature>
<keyword evidence="5" id="KW-0788">Thiol protease</keyword>
<feature type="compositionally biased region" description="Basic and acidic residues" evidence="7">
    <location>
        <begin position="227"/>
        <end position="272"/>
    </location>
</feature>
<dbReference type="OrthoDB" id="1654978at2"/>
<dbReference type="SUPFAM" id="SSF54001">
    <property type="entry name" value="Cysteine proteinases"/>
    <property type="match status" value="1"/>
</dbReference>
<evidence type="ECO:0000256" key="5">
    <source>
        <dbReference type="ARBA" id="ARBA00022807"/>
    </source>
</evidence>
<dbReference type="Proteomes" id="UP000310506">
    <property type="component" value="Unassembled WGS sequence"/>
</dbReference>
<dbReference type="GO" id="GO:0008234">
    <property type="term" value="F:cysteine-type peptidase activity"/>
    <property type="evidence" value="ECO:0007669"/>
    <property type="project" value="UniProtKB-KW"/>
</dbReference>
<comment type="caution">
    <text evidence="9">The sequence shown here is derived from an EMBL/GenBank/DDBJ whole genome shotgun (WGS) entry which is preliminary data.</text>
</comment>
<dbReference type="InterPro" id="IPR051202">
    <property type="entry name" value="Peptidase_C40"/>
</dbReference>
<dbReference type="Gene3D" id="6.10.250.3150">
    <property type="match status" value="1"/>
</dbReference>
<evidence type="ECO:0000256" key="4">
    <source>
        <dbReference type="ARBA" id="ARBA00022801"/>
    </source>
</evidence>